<accession>A0A3M7PTK0</accession>
<keyword evidence="3" id="KW-1185">Reference proteome</keyword>
<organism evidence="2 3">
    <name type="scientific">Brachionus plicatilis</name>
    <name type="common">Marine rotifer</name>
    <name type="synonym">Brachionus muelleri</name>
    <dbReference type="NCBI Taxonomy" id="10195"/>
    <lineage>
        <taxon>Eukaryota</taxon>
        <taxon>Metazoa</taxon>
        <taxon>Spiralia</taxon>
        <taxon>Gnathifera</taxon>
        <taxon>Rotifera</taxon>
        <taxon>Eurotatoria</taxon>
        <taxon>Monogononta</taxon>
        <taxon>Pseudotrocha</taxon>
        <taxon>Ploima</taxon>
        <taxon>Brachionidae</taxon>
        <taxon>Brachionus</taxon>
    </lineage>
</organism>
<proteinExistence type="predicted"/>
<dbReference type="SUPFAM" id="SSF53098">
    <property type="entry name" value="Ribonuclease H-like"/>
    <property type="match status" value="1"/>
</dbReference>
<dbReference type="InterPro" id="IPR012337">
    <property type="entry name" value="RNaseH-like_sf"/>
</dbReference>
<feature type="region of interest" description="Disordered" evidence="1">
    <location>
        <begin position="140"/>
        <end position="183"/>
    </location>
</feature>
<gene>
    <name evidence="2" type="ORF">BpHYR1_041920</name>
</gene>
<evidence type="ECO:0000313" key="2">
    <source>
        <dbReference type="EMBL" id="RNA02269.1"/>
    </source>
</evidence>
<dbReference type="AlphaFoldDB" id="A0A3M7PTK0"/>
<feature type="non-terminal residue" evidence="2">
    <location>
        <position position="1"/>
    </location>
</feature>
<reference evidence="2 3" key="1">
    <citation type="journal article" date="2018" name="Sci. Rep.">
        <title>Genomic signatures of local adaptation to the degree of environmental predictability in rotifers.</title>
        <authorList>
            <person name="Franch-Gras L."/>
            <person name="Hahn C."/>
            <person name="Garcia-Roger E.M."/>
            <person name="Carmona M.J."/>
            <person name="Serra M."/>
            <person name="Gomez A."/>
        </authorList>
    </citation>
    <scope>NUCLEOTIDE SEQUENCE [LARGE SCALE GENOMIC DNA]</scope>
    <source>
        <strain evidence="2">HYR1</strain>
    </source>
</reference>
<protein>
    <submittedName>
        <fullName evidence="2">Zinc finger BED domain-containing 4-like</fullName>
    </submittedName>
</protein>
<dbReference type="EMBL" id="REGN01008951">
    <property type="protein sequence ID" value="RNA02269.1"/>
    <property type="molecule type" value="Genomic_DNA"/>
</dbReference>
<feature type="compositionally biased region" description="Acidic residues" evidence="1">
    <location>
        <begin position="148"/>
        <end position="165"/>
    </location>
</feature>
<sequence>FRIFMKLVCPKWIPITRRGLISIQKNVNLSMLSCISETLKSIEYLSLTVDIWSDRRLRSFIGVTCHFVDELFEFKSIVLACRHINGSITGLKIKTEMDNVLAFFDIKNKVVKKVTDNGANMVKFGKLQDLVGDDEFEIGPDTNQILNDSDDSEDEESLNGEEENINFDSFGQLSSQATKGLHL</sequence>
<dbReference type="PANTHER" id="PTHR47501">
    <property type="entry name" value="TRANSPOSASE-RELATED"/>
    <property type="match status" value="1"/>
</dbReference>
<dbReference type="OrthoDB" id="10046233at2759"/>
<evidence type="ECO:0000256" key="1">
    <source>
        <dbReference type="SAM" id="MobiDB-lite"/>
    </source>
</evidence>
<feature type="compositionally biased region" description="Polar residues" evidence="1">
    <location>
        <begin position="166"/>
        <end position="183"/>
    </location>
</feature>
<comment type="caution">
    <text evidence="2">The sequence shown here is derived from an EMBL/GenBank/DDBJ whole genome shotgun (WGS) entry which is preliminary data.</text>
</comment>
<evidence type="ECO:0000313" key="3">
    <source>
        <dbReference type="Proteomes" id="UP000276133"/>
    </source>
</evidence>
<name>A0A3M7PTK0_BRAPC</name>
<dbReference type="Proteomes" id="UP000276133">
    <property type="component" value="Unassembled WGS sequence"/>
</dbReference>